<dbReference type="AlphaFoldDB" id="A0A4R1BEW1"/>
<keyword evidence="5" id="KW-0223">Dioxygenase</keyword>
<reference evidence="5 6" key="1">
    <citation type="submission" date="2019-03" db="EMBL/GenBank/DDBJ databases">
        <title>Genome sequence of Thiobacillaceae bacterium LSR1, a sulfur-oxidizing bacterium isolated from freshwater sediment.</title>
        <authorList>
            <person name="Li S."/>
        </authorList>
    </citation>
    <scope>NUCLEOTIDE SEQUENCE [LARGE SCALE GENOMIC DNA]</scope>
    <source>
        <strain evidence="5 6">LSR1</strain>
    </source>
</reference>
<keyword evidence="3" id="KW-0045">Antibiotic biosynthesis</keyword>
<evidence type="ECO:0000256" key="1">
    <source>
        <dbReference type="ARBA" id="ARBA00001954"/>
    </source>
</evidence>
<keyword evidence="6" id="KW-1185">Reference proteome</keyword>
<evidence type="ECO:0000256" key="2">
    <source>
        <dbReference type="ARBA" id="ARBA00023002"/>
    </source>
</evidence>
<dbReference type="GO" id="GO:0017000">
    <property type="term" value="P:antibiotic biosynthetic process"/>
    <property type="evidence" value="ECO:0007669"/>
    <property type="project" value="UniProtKB-KW"/>
</dbReference>
<dbReference type="InterPro" id="IPR003819">
    <property type="entry name" value="TauD/TfdA-like"/>
</dbReference>
<organism evidence="5 6">
    <name type="scientific">Parasulfuritortus cantonensis</name>
    <dbReference type="NCBI Taxonomy" id="2528202"/>
    <lineage>
        <taxon>Bacteria</taxon>
        <taxon>Pseudomonadati</taxon>
        <taxon>Pseudomonadota</taxon>
        <taxon>Betaproteobacteria</taxon>
        <taxon>Nitrosomonadales</taxon>
        <taxon>Thiobacillaceae</taxon>
        <taxon>Parasulfuritortus</taxon>
    </lineage>
</organism>
<dbReference type="OrthoDB" id="9770519at2"/>
<dbReference type="PANTHER" id="PTHR10696">
    <property type="entry name" value="GAMMA-BUTYROBETAINE HYDROXYLASE-RELATED"/>
    <property type="match status" value="1"/>
</dbReference>
<dbReference type="GO" id="GO:0016706">
    <property type="term" value="F:2-oxoglutarate-dependent dioxygenase activity"/>
    <property type="evidence" value="ECO:0007669"/>
    <property type="project" value="UniProtKB-ARBA"/>
</dbReference>
<dbReference type="InterPro" id="IPR042098">
    <property type="entry name" value="TauD-like_sf"/>
</dbReference>
<evidence type="ECO:0000313" key="6">
    <source>
        <dbReference type="Proteomes" id="UP000295443"/>
    </source>
</evidence>
<comment type="cofactor">
    <cofactor evidence="1">
        <name>Fe(2+)</name>
        <dbReference type="ChEBI" id="CHEBI:29033"/>
    </cofactor>
</comment>
<dbReference type="Pfam" id="PF02668">
    <property type="entry name" value="TauD"/>
    <property type="match status" value="1"/>
</dbReference>
<dbReference type="SUPFAM" id="SSF51197">
    <property type="entry name" value="Clavaminate synthase-like"/>
    <property type="match status" value="1"/>
</dbReference>
<dbReference type="RefSeq" id="WP_131445744.1">
    <property type="nucleotide sequence ID" value="NZ_SJZB01000024.1"/>
</dbReference>
<dbReference type="EMBL" id="SJZB01000024">
    <property type="protein sequence ID" value="TCJ15705.1"/>
    <property type="molecule type" value="Genomic_DNA"/>
</dbReference>
<protein>
    <submittedName>
        <fullName evidence="5">Taurine catabolism dioxygenase TauD</fullName>
    </submittedName>
</protein>
<dbReference type="InterPro" id="IPR050411">
    <property type="entry name" value="AlphaKG_dependent_hydroxylases"/>
</dbReference>
<evidence type="ECO:0000259" key="4">
    <source>
        <dbReference type="Pfam" id="PF02668"/>
    </source>
</evidence>
<dbReference type="Proteomes" id="UP000295443">
    <property type="component" value="Unassembled WGS sequence"/>
</dbReference>
<keyword evidence="2" id="KW-0560">Oxidoreductase</keyword>
<proteinExistence type="predicted"/>
<evidence type="ECO:0000256" key="3">
    <source>
        <dbReference type="ARBA" id="ARBA00023194"/>
    </source>
</evidence>
<dbReference type="Gene3D" id="3.60.130.10">
    <property type="entry name" value="Clavaminate synthase-like"/>
    <property type="match status" value="1"/>
</dbReference>
<accession>A0A4R1BEW1</accession>
<evidence type="ECO:0000313" key="5">
    <source>
        <dbReference type="EMBL" id="TCJ15705.1"/>
    </source>
</evidence>
<feature type="domain" description="TauD/TfdA-like" evidence="4">
    <location>
        <begin position="31"/>
        <end position="288"/>
    </location>
</feature>
<gene>
    <name evidence="5" type="ORF">EZJ19_06450</name>
</gene>
<comment type="caution">
    <text evidence="5">The sequence shown here is derived from an EMBL/GenBank/DDBJ whole genome shotgun (WGS) entry which is preliminary data.</text>
</comment>
<name>A0A4R1BEW1_9PROT</name>
<sequence length="300" mass="33909">MIPYESPFHPDNDAGYRAWRDAKLAAYPSRAEDLVVEVRDPHALTGAEYRAVLDRVRRTNMVVYATGLGDAEDKAAVRALSAQFGLAHLDANWLADEDGISSLTPRDEGGEKRGDYIPYTHHRIRWHTDGYYNPESRRILAMTLHCVREAADGGENELFDQDLAYIHLRDSNPDFIRALMAADAMTIPARVDEVDGERPEEKGPVFLVDPVSGGLHLRYTARTRSIAWKDDPTTLAAVKAIEDLLAGQPFGWFRLKLQPGMGLLCNNVLHTRDGFSDSPERRRLLYRARYHERIRDLRAG</sequence>
<dbReference type="PANTHER" id="PTHR10696:SF56">
    <property type="entry name" value="TAUD_TFDA-LIKE DOMAIN-CONTAINING PROTEIN"/>
    <property type="match status" value="1"/>
</dbReference>